<name>A0ACC2MK24_PERAE</name>
<sequence>MLTAVFHHRIHYIYPSRPFTPLFSSFARFWFLNPASSEKEAKENPPMLCLLAFFVVTSLTTSVFLCYRVSGVPMRSQGKLASEEFRCRKTPSLLWLLLQLPKKAHLRYAIFGFLPASLYVVDF</sequence>
<dbReference type="Proteomes" id="UP001234297">
    <property type="component" value="Chromosome 2"/>
</dbReference>
<keyword evidence="2" id="KW-1185">Reference proteome</keyword>
<protein>
    <submittedName>
        <fullName evidence="1">Uncharacterized protein</fullName>
    </submittedName>
</protein>
<accession>A0ACC2MK24</accession>
<proteinExistence type="predicted"/>
<organism evidence="1 2">
    <name type="scientific">Persea americana</name>
    <name type="common">Avocado</name>
    <dbReference type="NCBI Taxonomy" id="3435"/>
    <lineage>
        <taxon>Eukaryota</taxon>
        <taxon>Viridiplantae</taxon>
        <taxon>Streptophyta</taxon>
        <taxon>Embryophyta</taxon>
        <taxon>Tracheophyta</taxon>
        <taxon>Spermatophyta</taxon>
        <taxon>Magnoliopsida</taxon>
        <taxon>Magnoliidae</taxon>
        <taxon>Laurales</taxon>
        <taxon>Lauraceae</taxon>
        <taxon>Persea</taxon>
    </lineage>
</organism>
<evidence type="ECO:0000313" key="2">
    <source>
        <dbReference type="Proteomes" id="UP001234297"/>
    </source>
</evidence>
<gene>
    <name evidence="1" type="ORF">MRB53_007621</name>
</gene>
<evidence type="ECO:0000313" key="1">
    <source>
        <dbReference type="EMBL" id="KAJ8645873.1"/>
    </source>
</evidence>
<dbReference type="EMBL" id="CM056810">
    <property type="protein sequence ID" value="KAJ8645873.1"/>
    <property type="molecule type" value="Genomic_DNA"/>
</dbReference>
<comment type="caution">
    <text evidence="1">The sequence shown here is derived from an EMBL/GenBank/DDBJ whole genome shotgun (WGS) entry which is preliminary data.</text>
</comment>
<reference evidence="1 2" key="1">
    <citation type="journal article" date="2022" name="Hortic Res">
        <title>A haplotype resolved chromosomal level avocado genome allows analysis of novel avocado genes.</title>
        <authorList>
            <person name="Nath O."/>
            <person name="Fletcher S.J."/>
            <person name="Hayward A."/>
            <person name="Shaw L.M."/>
            <person name="Masouleh A.K."/>
            <person name="Furtado A."/>
            <person name="Henry R.J."/>
            <person name="Mitter N."/>
        </authorList>
    </citation>
    <scope>NUCLEOTIDE SEQUENCE [LARGE SCALE GENOMIC DNA]</scope>
    <source>
        <strain evidence="2">cv. Hass</strain>
    </source>
</reference>